<gene>
    <name evidence="2" type="ORF">CCAP1982_LOCUS19610</name>
</gene>
<name>A0A811V988_CERCA</name>
<feature type="region of interest" description="Disordered" evidence="1">
    <location>
        <begin position="57"/>
        <end position="80"/>
    </location>
</feature>
<dbReference type="Proteomes" id="UP000606786">
    <property type="component" value="Unassembled WGS sequence"/>
</dbReference>
<evidence type="ECO:0000256" key="1">
    <source>
        <dbReference type="SAM" id="MobiDB-lite"/>
    </source>
</evidence>
<organism evidence="2 3">
    <name type="scientific">Ceratitis capitata</name>
    <name type="common">Mediterranean fruit fly</name>
    <name type="synonym">Tephritis capitata</name>
    <dbReference type="NCBI Taxonomy" id="7213"/>
    <lineage>
        <taxon>Eukaryota</taxon>
        <taxon>Metazoa</taxon>
        <taxon>Ecdysozoa</taxon>
        <taxon>Arthropoda</taxon>
        <taxon>Hexapoda</taxon>
        <taxon>Insecta</taxon>
        <taxon>Pterygota</taxon>
        <taxon>Neoptera</taxon>
        <taxon>Endopterygota</taxon>
        <taxon>Diptera</taxon>
        <taxon>Brachycera</taxon>
        <taxon>Muscomorpha</taxon>
        <taxon>Tephritoidea</taxon>
        <taxon>Tephritidae</taxon>
        <taxon>Ceratitis</taxon>
        <taxon>Ceratitis</taxon>
    </lineage>
</organism>
<evidence type="ECO:0000313" key="3">
    <source>
        <dbReference type="Proteomes" id="UP000606786"/>
    </source>
</evidence>
<protein>
    <submittedName>
        <fullName evidence="2">(Mediterranean fruit fly) hypothetical protein</fullName>
    </submittedName>
</protein>
<evidence type="ECO:0000313" key="2">
    <source>
        <dbReference type="EMBL" id="CAD7011521.1"/>
    </source>
</evidence>
<dbReference type="EMBL" id="CAJHJT010000056">
    <property type="protein sequence ID" value="CAD7011521.1"/>
    <property type="molecule type" value="Genomic_DNA"/>
</dbReference>
<proteinExistence type="predicted"/>
<keyword evidence="3" id="KW-1185">Reference proteome</keyword>
<accession>A0A811V988</accession>
<dbReference type="AlphaFoldDB" id="A0A811V988"/>
<feature type="compositionally biased region" description="Low complexity" evidence="1">
    <location>
        <begin position="69"/>
        <end position="80"/>
    </location>
</feature>
<sequence>MSRRKQAKPRAFLKLGETSEDCSGSFEVVESKEEMFKDDEEKIIDQEMLDYSSIELQDQQNTESKKSDSSSSLQLQIKQSQSPIAIENAADCGK</sequence>
<reference evidence="2" key="1">
    <citation type="submission" date="2020-11" db="EMBL/GenBank/DDBJ databases">
        <authorList>
            <person name="Whitehead M."/>
        </authorList>
    </citation>
    <scope>NUCLEOTIDE SEQUENCE</scope>
    <source>
        <strain evidence="2">EGII</strain>
    </source>
</reference>
<comment type="caution">
    <text evidence="2">The sequence shown here is derived from an EMBL/GenBank/DDBJ whole genome shotgun (WGS) entry which is preliminary data.</text>
</comment>